<dbReference type="InterPro" id="IPR000715">
    <property type="entry name" value="Glycosyl_transferase_4"/>
</dbReference>
<feature type="transmembrane region" description="Helical" evidence="12">
    <location>
        <begin position="217"/>
        <end position="234"/>
    </location>
</feature>
<name>A0ABV8H5I1_9FLAO</name>
<comment type="catalytic activity">
    <reaction evidence="12">
        <text>UDP-N-acetyl-alpha-D-muramoyl-L-alanyl-gamma-D-glutamyl-meso-2,6-diaminopimeloyl-D-alanyl-D-alanine + di-trans,octa-cis-undecaprenyl phosphate = di-trans,octa-cis-undecaprenyl diphospho-N-acetyl-alpha-D-muramoyl-L-alanyl-D-glutamyl-meso-2,6-diaminopimeloyl-D-alanyl-D-alanine + UMP</text>
        <dbReference type="Rhea" id="RHEA:28386"/>
        <dbReference type="ChEBI" id="CHEBI:57865"/>
        <dbReference type="ChEBI" id="CHEBI:60392"/>
        <dbReference type="ChEBI" id="CHEBI:61386"/>
        <dbReference type="ChEBI" id="CHEBI:61387"/>
        <dbReference type="EC" id="2.7.8.13"/>
    </reaction>
</comment>
<evidence type="ECO:0000256" key="8">
    <source>
        <dbReference type="ARBA" id="ARBA00022989"/>
    </source>
</evidence>
<dbReference type="PANTHER" id="PTHR22926:SF5">
    <property type="entry name" value="PHOSPHO-N-ACETYLMURAMOYL-PENTAPEPTIDE-TRANSFERASE HOMOLOG"/>
    <property type="match status" value="1"/>
</dbReference>
<comment type="pathway">
    <text evidence="12">Cell wall biogenesis; peptidoglycan biosynthesis.</text>
</comment>
<evidence type="ECO:0000256" key="11">
    <source>
        <dbReference type="ARBA" id="ARBA00023316"/>
    </source>
</evidence>
<dbReference type="InterPro" id="IPR018480">
    <property type="entry name" value="PNAcMuramoyl-5peptid_Trfase_CS"/>
</dbReference>
<evidence type="ECO:0000256" key="1">
    <source>
        <dbReference type="ARBA" id="ARBA00004141"/>
    </source>
</evidence>
<keyword evidence="3 12" id="KW-0132">Cell division</keyword>
<evidence type="ECO:0000256" key="2">
    <source>
        <dbReference type="ARBA" id="ARBA00005583"/>
    </source>
</evidence>
<dbReference type="PROSITE" id="PS01348">
    <property type="entry name" value="MRAY_2"/>
    <property type="match status" value="1"/>
</dbReference>
<feature type="transmembrane region" description="Helical" evidence="12">
    <location>
        <begin position="335"/>
        <end position="359"/>
    </location>
</feature>
<evidence type="ECO:0000256" key="13">
    <source>
        <dbReference type="NCBIfam" id="TIGR00445"/>
    </source>
</evidence>
<dbReference type="PANTHER" id="PTHR22926">
    <property type="entry name" value="PHOSPHO-N-ACETYLMURAMOYL-PENTAPEPTIDE-TRANSFERASE"/>
    <property type="match status" value="1"/>
</dbReference>
<evidence type="ECO:0000256" key="6">
    <source>
        <dbReference type="ARBA" id="ARBA00022960"/>
    </source>
</evidence>
<feature type="transmembrane region" description="Helical" evidence="12">
    <location>
        <begin position="75"/>
        <end position="92"/>
    </location>
</feature>
<feature type="transmembrane region" description="Helical" evidence="12">
    <location>
        <begin position="98"/>
        <end position="116"/>
    </location>
</feature>
<dbReference type="HAMAP" id="MF_00038">
    <property type="entry name" value="MraY"/>
    <property type="match status" value="1"/>
</dbReference>
<protein>
    <recommendedName>
        <fullName evidence="12 13">Phospho-N-acetylmuramoyl-pentapeptide-transferase</fullName>
        <ecNumber evidence="12 13">2.7.8.13</ecNumber>
    </recommendedName>
    <alternativeName>
        <fullName evidence="12">UDP-MurNAc-pentapeptide phosphotransferase</fullName>
    </alternativeName>
</protein>
<evidence type="ECO:0000256" key="7">
    <source>
        <dbReference type="ARBA" id="ARBA00022984"/>
    </source>
</evidence>
<keyword evidence="10 12" id="KW-0131">Cell cycle</keyword>
<keyword evidence="12" id="KW-0460">Magnesium</keyword>
<reference evidence="15" key="1">
    <citation type="journal article" date="2019" name="Int. J. Syst. Evol. Microbiol.">
        <title>The Global Catalogue of Microorganisms (GCM) 10K type strain sequencing project: providing services to taxonomists for standard genome sequencing and annotation.</title>
        <authorList>
            <consortium name="The Broad Institute Genomics Platform"/>
            <consortium name="The Broad Institute Genome Sequencing Center for Infectious Disease"/>
            <person name="Wu L."/>
            <person name="Ma J."/>
        </authorList>
    </citation>
    <scope>NUCLEOTIDE SEQUENCE [LARGE SCALE GENOMIC DNA]</scope>
    <source>
        <strain evidence="15">CECT 9128</strain>
    </source>
</reference>
<dbReference type="NCBIfam" id="TIGR00445">
    <property type="entry name" value="mraY"/>
    <property type="match status" value="1"/>
</dbReference>
<keyword evidence="8 12" id="KW-1133">Transmembrane helix</keyword>
<dbReference type="RefSeq" id="WP_290236619.1">
    <property type="nucleotide sequence ID" value="NZ_JAUFPZ010000002.1"/>
</dbReference>
<comment type="caution">
    <text evidence="14">The sequence shown here is derived from an EMBL/GenBank/DDBJ whole genome shotgun (WGS) entry which is preliminary data.</text>
</comment>
<keyword evidence="6 12" id="KW-0133">Cell shape</keyword>
<feature type="transmembrane region" description="Helical" evidence="12">
    <location>
        <begin position="20"/>
        <end position="43"/>
    </location>
</feature>
<evidence type="ECO:0000256" key="3">
    <source>
        <dbReference type="ARBA" id="ARBA00022618"/>
    </source>
</evidence>
<feature type="transmembrane region" description="Helical" evidence="12">
    <location>
        <begin position="136"/>
        <end position="153"/>
    </location>
</feature>
<feature type="transmembrane region" description="Helical" evidence="12">
    <location>
        <begin position="390"/>
        <end position="409"/>
    </location>
</feature>
<keyword evidence="11 12" id="KW-0961">Cell wall biogenesis/degradation</keyword>
<keyword evidence="12" id="KW-1003">Cell membrane</keyword>
<comment type="similarity">
    <text evidence="2 12">Belongs to the glycosyltransferase 4 family. MraY subfamily.</text>
</comment>
<keyword evidence="15" id="KW-1185">Reference proteome</keyword>
<evidence type="ECO:0000256" key="12">
    <source>
        <dbReference type="HAMAP-Rule" id="MF_00038"/>
    </source>
</evidence>
<dbReference type="Pfam" id="PF00953">
    <property type="entry name" value="Glycos_transf_4"/>
    <property type="match status" value="1"/>
</dbReference>
<feature type="transmembrane region" description="Helical" evidence="12">
    <location>
        <begin position="246"/>
        <end position="265"/>
    </location>
</feature>
<evidence type="ECO:0000256" key="5">
    <source>
        <dbReference type="ARBA" id="ARBA00022692"/>
    </source>
</evidence>
<comment type="cofactor">
    <cofactor evidence="12">
        <name>Mg(2+)</name>
        <dbReference type="ChEBI" id="CHEBI:18420"/>
    </cofactor>
</comment>
<dbReference type="GO" id="GO:0016740">
    <property type="term" value="F:transferase activity"/>
    <property type="evidence" value="ECO:0007669"/>
    <property type="project" value="UniProtKB-KW"/>
</dbReference>
<comment type="function">
    <text evidence="12">Catalyzes the initial step of the lipid cycle reactions in the biosynthesis of the cell wall peptidoglycan: transfers peptidoglycan precursor phospho-MurNAc-pentapeptide from UDP-MurNAc-pentapeptide onto the lipid carrier undecaprenyl phosphate, yielding undecaprenyl-pyrophosphoryl-MurNAc-pentapeptide, known as lipid I.</text>
</comment>
<dbReference type="InterPro" id="IPR003524">
    <property type="entry name" value="PNAcMuramoyl-5peptid_Trfase"/>
</dbReference>
<dbReference type="PROSITE" id="PS01347">
    <property type="entry name" value="MRAY_1"/>
    <property type="match status" value="1"/>
</dbReference>
<organism evidence="14 15">
    <name type="scientific">Zunongwangia endophytica</name>
    <dbReference type="NCBI Taxonomy" id="1808945"/>
    <lineage>
        <taxon>Bacteria</taxon>
        <taxon>Pseudomonadati</taxon>
        <taxon>Bacteroidota</taxon>
        <taxon>Flavobacteriia</taxon>
        <taxon>Flavobacteriales</taxon>
        <taxon>Flavobacteriaceae</taxon>
        <taxon>Zunongwangia</taxon>
    </lineage>
</organism>
<keyword evidence="12" id="KW-0479">Metal-binding</keyword>
<dbReference type="Proteomes" id="UP001595793">
    <property type="component" value="Unassembled WGS sequence"/>
</dbReference>
<evidence type="ECO:0000256" key="4">
    <source>
        <dbReference type="ARBA" id="ARBA00022679"/>
    </source>
</evidence>
<accession>A0ABV8H5I1</accession>
<sequence>MLYYLFEFLEAKYQLPGAQLFEYISFRSAMAILLSLLISTIYGKRIIIYLQTKQIGESVRELGLQGQTEKAGTPTMGGLIIIIATLIPVLLLAKLENIYVILLIITTIWMGAIGFLDDYIKTFKKDKEGLPGKFKILGQVGLGLIVGCVMYFHDGITVKEKTNSEDVITQEMMLGDKKLPEMGPSQKNLTTTIPFVKNNEFDYSKIISWISPDLAKYAWIIFIPIVIIIVTAVSNGANLTDGVDGLAAGSSAIIVLTLGIFAWVSGNIIFSDYLNIMYIPDSGEMTIYITAFTGALVGFLWYNTYPAQVFMGDTGSLTIGGIIAVLAIASRKELLIPILCGIFLVENLSVILQVSWFKYTKKRFGEGRRIFLMSPLHHHYQKKGHHESKIVVRFWIVGIFLAILTVVTLKLR</sequence>
<evidence type="ECO:0000313" key="14">
    <source>
        <dbReference type="EMBL" id="MFC4026192.1"/>
    </source>
</evidence>
<dbReference type="Pfam" id="PF10555">
    <property type="entry name" value="MraY_sig1"/>
    <property type="match status" value="1"/>
</dbReference>
<keyword evidence="9 12" id="KW-0472">Membrane</keyword>
<feature type="transmembrane region" description="Helical" evidence="12">
    <location>
        <begin position="309"/>
        <end position="329"/>
    </location>
</feature>
<evidence type="ECO:0000313" key="15">
    <source>
        <dbReference type="Proteomes" id="UP001595793"/>
    </source>
</evidence>
<comment type="subcellular location">
    <subcellularLocation>
        <location evidence="12">Cell membrane</location>
        <topology evidence="12">Multi-pass membrane protein</topology>
    </subcellularLocation>
    <subcellularLocation>
        <location evidence="1">Membrane</location>
        <topology evidence="1">Multi-pass membrane protein</topology>
    </subcellularLocation>
</comment>
<evidence type="ECO:0000256" key="10">
    <source>
        <dbReference type="ARBA" id="ARBA00023306"/>
    </source>
</evidence>
<dbReference type="EC" id="2.7.8.13" evidence="12 13"/>
<dbReference type="EMBL" id="JBHSAS010000004">
    <property type="protein sequence ID" value="MFC4026192.1"/>
    <property type="molecule type" value="Genomic_DNA"/>
</dbReference>
<dbReference type="CDD" id="cd06852">
    <property type="entry name" value="GT_MraY"/>
    <property type="match status" value="1"/>
</dbReference>
<keyword evidence="4 12" id="KW-0808">Transferase</keyword>
<proteinExistence type="inferred from homology"/>
<keyword evidence="5 12" id="KW-0812">Transmembrane</keyword>
<keyword evidence="7 12" id="KW-0573">Peptidoglycan synthesis</keyword>
<feature type="transmembrane region" description="Helical" evidence="12">
    <location>
        <begin position="285"/>
        <end position="302"/>
    </location>
</feature>
<gene>
    <name evidence="12 14" type="primary">mraY</name>
    <name evidence="14" type="ORF">ACFOS1_02130</name>
</gene>
<evidence type="ECO:0000256" key="9">
    <source>
        <dbReference type="ARBA" id="ARBA00023136"/>
    </source>
</evidence>